<dbReference type="PANTHER" id="PTHR14218">
    <property type="entry name" value="PROTEASE S8 TRIPEPTIDYL PEPTIDASE I CLN2"/>
    <property type="match status" value="1"/>
</dbReference>
<protein>
    <submittedName>
        <fullName evidence="3">Putative tripeptidyl peptidase A</fullName>
    </submittedName>
</protein>
<dbReference type="Gene3D" id="3.40.50.200">
    <property type="entry name" value="Peptidase S8/S53 domain"/>
    <property type="match status" value="1"/>
</dbReference>
<accession>A0A1S8A7K1</accession>
<dbReference type="GO" id="GO:0004252">
    <property type="term" value="F:serine-type endopeptidase activity"/>
    <property type="evidence" value="ECO:0007669"/>
    <property type="project" value="InterPro"/>
</dbReference>
<feature type="domain" description="Peptidase S53 activation" evidence="2">
    <location>
        <begin position="29"/>
        <end position="168"/>
    </location>
</feature>
<dbReference type="OMA" id="HEDYANF"/>
<dbReference type="GO" id="GO:0008240">
    <property type="term" value="F:tripeptidyl-peptidase activity"/>
    <property type="evidence" value="ECO:0007669"/>
    <property type="project" value="TreeGrafter"/>
</dbReference>
<evidence type="ECO:0000313" key="4">
    <source>
        <dbReference type="Proteomes" id="UP000054516"/>
    </source>
</evidence>
<dbReference type="CDD" id="cd11377">
    <property type="entry name" value="Pro-peptidase_S53"/>
    <property type="match status" value="1"/>
</dbReference>
<dbReference type="SUPFAM" id="SSF52743">
    <property type="entry name" value="Subtilisin-like"/>
    <property type="match status" value="1"/>
</dbReference>
<keyword evidence="4" id="KW-1185">Reference proteome</keyword>
<dbReference type="InterPro" id="IPR050819">
    <property type="entry name" value="Tripeptidyl-peptidase_I"/>
</dbReference>
<sequence length="356" mass="39265">MAGHRGMLVIYFASFATLTLSAVMSRVPLSEAVSRVSLPADSQIMTLQIDLALENTGIIEEKLKDLSTPGSPNYGKWLTKEEVDALFPSVDGASATVTSWLRDYGVEQIQEQSSSVKFAAPVKTVNRLLNTTFAYYDIAGSRRLRTTEYSVPKHIAPLVQLIHPTTFFGQTKSHRMPIFDEADGSTEFKISKIAAGAENCTRLITAPCLRSAYNIGDYVPDANSGSRIGFGSFLNESARLEDLHTYQRMFGIPEQNFTTVLINNGVDNQEREGSHVEANLDAQFQNAMSYPLPQVQFITGGSPPFVPSVGIPDAEHNTNEPYLEYYSFLLNRTNEELPQVISNSYGDDEQTVPIDG</sequence>
<dbReference type="AlphaFoldDB" id="A0A1S8A7K1"/>
<feature type="chain" id="PRO_5010542511" evidence="1">
    <location>
        <begin position="22"/>
        <end position="356"/>
    </location>
</feature>
<gene>
    <name evidence="3" type="ORF">SAMD00023353_1901690</name>
</gene>
<dbReference type="GO" id="GO:0006508">
    <property type="term" value="P:proteolysis"/>
    <property type="evidence" value="ECO:0007669"/>
    <property type="project" value="InterPro"/>
</dbReference>
<organism evidence="3">
    <name type="scientific">Rosellinia necatrix</name>
    <name type="common">White root-rot fungus</name>
    <dbReference type="NCBI Taxonomy" id="77044"/>
    <lineage>
        <taxon>Eukaryota</taxon>
        <taxon>Fungi</taxon>
        <taxon>Dikarya</taxon>
        <taxon>Ascomycota</taxon>
        <taxon>Pezizomycotina</taxon>
        <taxon>Sordariomycetes</taxon>
        <taxon>Xylariomycetidae</taxon>
        <taxon>Xylariales</taxon>
        <taxon>Xylariaceae</taxon>
        <taxon>Rosellinia</taxon>
    </lineage>
</organism>
<name>A0A1S8A7K1_ROSNE</name>
<dbReference type="Proteomes" id="UP000054516">
    <property type="component" value="Unassembled WGS sequence"/>
</dbReference>
<dbReference type="SMART" id="SM00944">
    <property type="entry name" value="Pro-kuma_activ"/>
    <property type="match status" value="1"/>
</dbReference>
<keyword evidence="1" id="KW-0732">Signal</keyword>
<dbReference type="InterPro" id="IPR036852">
    <property type="entry name" value="Peptidase_S8/S53_dom_sf"/>
</dbReference>
<dbReference type="SUPFAM" id="SSF54897">
    <property type="entry name" value="Protease propeptides/inhibitors"/>
    <property type="match status" value="1"/>
</dbReference>
<dbReference type="InterPro" id="IPR015366">
    <property type="entry name" value="S53_propep"/>
</dbReference>
<dbReference type="PANTHER" id="PTHR14218:SF34">
    <property type="entry name" value="TRIPEPTIDYL-PEPTIDASE SED4"/>
    <property type="match status" value="1"/>
</dbReference>
<dbReference type="EMBL" id="DF977464">
    <property type="protein sequence ID" value="GAW26037.1"/>
    <property type="molecule type" value="Genomic_DNA"/>
</dbReference>
<dbReference type="Pfam" id="PF09286">
    <property type="entry name" value="Pro-kuma_activ"/>
    <property type="match status" value="1"/>
</dbReference>
<feature type="signal peptide" evidence="1">
    <location>
        <begin position="1"/>
        <end position="21"/>
    </location>
</feature>
<evidence type="ECO:0000256" key="1">
    <source>
        <dbReference type="SAM" id="SignalP"/>
    </source>
</evidence>
<reference evidence="3" key="1">
    <citation type="submission" date="2016-03" db="EMBL/GenBank/DDBJ databases">
        <title>Draft genome sequence of Rosellinia necatrix.</title>
        <authorList>
            <person name="Kanematsu S."/>
        </authorList>
    </citation>
    <scope>NUCLEOTIDE SEQUENCE [LARGE SCALE GENOMIC DNA]</scope>
    <source>
        <strain evidence="3">W97</strain>
    </source>
</reference>
<proteinExistence type="predicted"/>
<dbReference type="OrthoDB" id="409122at2759"/>
<evidence type="ECO:0000259" key="2">
    <source>
        <dbReference type="SMART" id="SM00944"/>
    </source>
</evidence>
<evidence type="ECO:0000313" key="3">
    <source>
        <dbReference type="EMBL" id="GAW26037.1"/>
    </source>
</evidence>